<accession>A0A420EHU1</accession>
<evidence type="ECO:0000256" key="3">
    <source>
        <dbReference type="ARBA" id="ARBA00023239"/>
    </source>
</evidence>
<dbReference type="GO" id="GO:0006729">
    <property type="term" value="P:tetrahydrobiopterin biosynthetic process"/>
    <property type="evidence" value="ECO:0007669"/>
    <property type="project" value="InterPro"/>
</dbReference>
<evidence type="ECO:0000313" key="6">
    <source>
        <dbReference type="Proteomes" id="UP000286482"/>
    </source>
</evidence>
<evidence type="ECO:0000313" key="5">
    <source>
        <dbReference type="EMBL" id="RKF20238.1"/>
    </source>
</evidence>
<name>A0A420EHU1_9ALTE</name>
<comment type="catalytic activity">
    <reaction evidence="1 4">
        <text>(4aS,6R)-4a-hydroxy-L-erythro-5,6,7,8-tetrahydrobiopterin = (6R)-L-erythro-6,7-dihydrobiopterin + H2O</text>
        <dbReference type="Rhea" id="RHEA:11920"/>
        <dbReference type="ChEBI" id="CHEBI:15377"/>
        <dbReference type="ChEBI" id="CHEBI:15642"/>
        <dbReference type="ChEBI" id="CHEBI:43120"/>
        <dbReference type="EC" id="4.2.1.96"/>
    </reaction>
</comment>
<dbReference type="InterPro" id="IPR001533">
    <property type="entry name" value="Pterin_deHydtase"/>
</dbReference>
<comment type="caution">
    <text evidence="5">The sequence shown here is derived from an EMBL/GenBank/DDBJ whole genome shotgun (WGS) entry which is preliminary data.</text>
</comment>
<dbReference type="InterPro" id="IPR050376">
    <property type="entry name" value="Pterin-4-alpha-carb_dehyd"/>
</dbReference>
<dbReference type="RefSeq" id="WP_120354243.1">
    <property type="nucleotide sequence ID" value="NZ_RAQO01000004.1"/>
</dbReference>
<dbReference type="Proteomes" id="UP000286482">
    <property type="component" value="Unassembled WGS sequence"/>
</dbReference>
<dbReference type="PANTHER" id="PTHR42805:SF1">
    <property type="entry name" value="PTERIN-4-ALPHA-CARBINOLAMINE DEHYDRATASE-RELATED"/>
    <property type="match status" value="1"/>
</dbReference>
<dbReference type="SUPFAM" id="SSF55248">
    <property type="entry name" value="PCD-like"/>
    <property type="match status" value="1"/>
</dbReference>
<gene>
    <name evidence="5" type="ORF">DBZ36_07285</name>
</gene>
<evidence type="ECO:0000256" key="1">
    <source>
        <dbReference type="ARBA" id="ARBA00001554"/>
    </source>
</evidence>
<dbReference type="OrthoDB" id="5294615at2"/>
<comment type="similarity">
    <text evidence="2 4">Belongs to the pterin-4-alpha-carbinolamine dehydratase family.</text>
</comment>
<dbReference type="NCBIfam" id="NF002016">
    <property type="entry name" value="PRK00823.1-1"/>
    <property type="match status" value="1"/>
</dbReference>
<dbReference type="EMBL" id="RAQO01000004">
    <property type="protein sequence ID" value="RKF20238.1"/>
    <property type="molecule type" value="Genomic_DNA"/>
</dbReference>
<sequence length="113" mass="13008">MENLSQLKCEACQAGAPQVTDVELKEFMTQLPSWSAPVIDGVMMLEREYRFKNFKLALDFANEIAHLAEEEGHHPAILLEWGKVKISWWTHAIRGLHKNDFIMAVKTDSFYKS</sequence>
<dbReference type="Pfam" id="PF01329">
    <property type="entry name" value="Pterin_4a"/>
    <property type="match status" value="1"/>
</dbReference>
<dbReference type="Gene3D" id="3.30.1360.20">
    <property type="entry name" value="Transcriptional coactivator/pterin dehydratase"/>
    <property type="match status" value="1"/>
</dbReference>
<dbReference type="EC" id="4.2.1.96" evidence="4"/>
<evidence type="ECO:0000256" key="2">
    <source>
        <dbReference type="ARBA" id="ARBA00006472"/>
    </source>
</evidence>
<dbReference type="GO" id="GO:0008124">
    <property type="term" value="F:4-alpha-hydroxytetrahydrobiopterin dehydratase activity"/>
    <property type="evidence" value="ECO:0007669"/>
    <property type="project" value="UniProtKB-UniRule"/>
</dbReference>
<dbReference type="AlphaFoldDB" id="A0A420EHU1"/>
<protein>
    <recommendedName>
        <fullName evidence="4">Putative pterin-4-alpha-carbinolamine dehydratase</fullName>
        <shortName evidence="4">PHS</shortName>
        <ecNumber evidence="4">4.2.1.96</ecNumber>
    </recommendedName>
    <alternativeName>
        <fullName evidence="4">4-alpha-hydroxy-tetrahydropterin dehydratase</fullName>
    </alternativeName>
    <alternativeName>
        <fullName evidence="4">Pterin carbinolamine dehydratase</fullName>
        <shortName evidence="4">PCD</shortName>
    </alternativeName>
</protein>
<keyword evidence="6" id="KW-1185">Reference proteome</keyword>
<dbReference type="PANTHER" id="PTHR42805">
    <property type="entry name" value="PTERIN-4-ALPHA-CARBINOLAMINE DEHYDRATASE-RELATED"/>
    <property type="match status" value="1"/>
</dbReference>
<organism evidence="5 6">
    <name type="scientific">Alginatibacterium sediminis</name>
    <dbReference type="NCBI Taxonomy" id="2164068"/>
    <lineage>
        <taxon>Bacteria</taxon>
        <taxon>Pseudomonadati</taxon>
        <taxon>Pseudomonadota</taxon>
        <taxon>Gammaproteobacteria</taxon>
        <taxon>Alteromonadales</taxon>
        <taxon>Alteromonadaceae</taxon>
        <taxon>Alginatibacterium</taxon>
    </lineage>
</organism>
<keyword evidence="3 4" id="KW-0456">Lyase</keyword>
<proteinExistence type="inferred from homology"/>
<dbReference type="HAMAP" id="MF_00434">
    <property type="entry name" value="Pterin_4_alpha"/>
    <property type="match status" value="1"/>
</dbReference>
<reference evidence="5 6" key="1">
    <citation type="submission" date="2018-09" db="EMBL/GenBank/DDBJ databases">
        <authorList>
            <person name="Wang Z."/>
        </authorList>
    </citation>
    <scope>NUCLEOTIDE SEQUENCE [LARGE SCALE GENOMIC DNA]</scope>
    <source>
        <strain evidence="5 6">ALS 81</strain>
    </source>
</reference>
<dbReference type="InterPro" id="IPR036428">
    <property type="entry name" value="PCD_sf"/>
</dbReference>
<evidence type="ECO:0000256" key="4">
    <source>
        <dbReference type="HAMAP-Rule" id="MF_00434"/>
    </source>
</evidence>
<dbReference type="CDD" id="cd00913">
    <property type="entry name" value="PCD_DCoH_subfamily_a"/>
    <property type="match status" value="1"/>
</dbReference>